<accession>A0ABD1UXJ8</accession>
<evidence type="ECO:0000313" key="2">
    <source>
        <dbReference type="EMBL" id="KAL2529128.1"/>
    </source>
</evidence>
<reference evidence="3" key="1">
    <citation type="submission" date="2024-07" db="EMBL/GenBank/DDBJ databases">
        <title>Two chromosome-level genome assemblies of Korean endemic species Abeliophyllum distichum and Forsythia ovata (Oleaceae).</title>
        <authorList>
            <person name="Jang H."/>
        </authorList>
    </citation>
    <scope>NUCLEOTIDE SEQUENCE [LARGE SCALE GENOMIC DNA]</scope>
</reference>
<gene>
    <name evidence="2" type="ORF">Fot_21729</name>
</gene>
<feature type="region of interest" description="Disordered" evidence="1">
    <location>
        <begin position="1"/>
        <end position="44"/>
    </location>
</feature>
<evidence type="ECO:0000313" key="3">
    <source>
        <dbReference type="Proteomes" id="UP001604277"/>
    </source>
</evidence>
<sequence length="108" mass="12338">MSRARDNHTQQRYNHGGHVNTKPYDGGMRHQTGHRQGTHQRPFLETGSSYAAEITEAILNLHAGMNSSNSRNAYWRSKLQKIGNNEQAATLQQPKIQGQRQLRIFKVQ</sequence>
<name>A0ABD1UXJ8_9LAMI</name>
<proteinExistence type="predicted"/>
<comment type="caution">
    <text evidence="2">The sequence shown here is derived from an EMBL/GenBank/DDBJ whole genome shotgun (WGS) entry which is preliminary data.</text>
</comment>
<protein>
    <submittedName>
        <fullName evidence="2">Uncharacterized protein</fullName>
    </submittedName>
</protein>
<evidence type="ECO:0000256" key="1">
    <source>
        <dbReference type="SAM" id="MobiDB-lite"/>
    </source>
</evidence>
<dbReference type="EMBL" id="JBFOLJ010000006">
    <property type="protein sequence ID" value="KAL2529128.1"/>
    <property type="molecule type" value="Genomic_DNA"/>
</dbReference>
<organism evidence="2 3">
    <name type="scientific">Forsythia ovata</name>
    <dbReference type="NCBI Taxonomy" id="205694"/>
    <lineage>
        <taxon>Eukaryota</taxon>
        <taxon>Viridiplantae</taxon>
        <taxon>Streptophyta</taxon>
        <taxon>Embryophyta</taxon>
        <taxon>Tracheophyta</taxon>
        <taxon>Spermatophyta</taxon>
        <taxon>Magnoliopsida</taxon>
        <taxon>eudicotyledons</taxon>
        <taxon>Gunneridae</taxon>
        <taxon>Pentapetalae</taxon>
        <taxon>asterids</taxon>
        <taxon>lamiids</taxon>
        <taxon>Lamiales</taxon>
        <taxon>Oleaceae</taxon>
        <taxon>Forsythieae</taxon>
        <taxon>Forsythia</taxon>
    </lineage>
</organism>
<dbReference type="AlphaFoldDB" id="A0ABD1UXJ8"/>
<keyword evidence="3" id="KW-1185">Reference proteome</keyword>
<dbReference type="Proteomes" id="UP001604277">
    <property type="component" value="Unassembled WGS sequence"/>
</dbReference>